<name>A0ABC8UAF6_9AQUA</name>
<dbReference type="AlphaFoldDB" id="A0ABC8UAF6"/>
<feature type="compositionally biased region" description="Polar residues" evidence="1">
    <location>
        <begin position="143"/>
        <end position="152"/>
    </location>
</feature>
<feature type="compositionally biased region" description="Polar residues" evidence="1">
    <location>
        <begin position="116"/>
        <end position="128"/>
    </location>
</feature>
<reference evidence="2 3" key="1">
    <citation type="submission" date="2024-02" db="EMBL/GenBank/DDBJ databases">
        <authorList>
            <person name="Vignale AGUSTIN F."/>
            <person name="Sosa J E."/>
            <person name="Modenutti C."/>
        </authorList>
    </citation>
    <scope>NUCLEOTIDE SEQUENCE [LARGE SCALE GENOMIC DNA]</scope>
</reference>
<accession>A0ABC8UAF6</accession>
<dbReference type="Proteomes" id="UP001642360">
    <property type="component" value="Unassembled WGS sequence"/>
</dbReference>
<keyword evidence="3" id="KW-1185">Reference proteome</keyword>
<dbReference type="EMBL" id="CAUOFW020007280">
    <property type="protein sequence ID" value="CAK9178657.1"/>
    <property type="molecule type" value="Genomic_DNA"/>
</dbReference>
<feature type="region of interest" description="Disordered" evidence="1">
    <location>
        <begin position="97"/>
        <end position="152"/>
    </location>
</feature>
<gene>
    <name evidence="2" type="ORF">ILEXP_LOCUS48576</name>
</gene>
<comment type="caution">
    <text evidence="2">The sequence shown here is derived from an EMBL/GenBank/DDBJ whole genome shotgun (WGS) entry which is preliminary data.</text>
</comment>
<protein>
    <submittedName>
        <fullName evidence="2">Uncharacterized protein</fullName>
    </submittedName>
</protein>
<proteinExistence type="predicted"/>
<evidence type="ECO:0000313" key="2">
    <source>
        <dbReference type="EMBL" id="CAK9178657.1"/>
    </source>
</evidence>
<organism evidence="2 3">
    <name type="scientific">Ilex paraguariensis</name>
    <name type="common">yerba mate</name>
    <dbReference type="NCBI Taxonomy" id="185542"/>
    <lineage>
        <taxon>Eukaryota</taxon>
        <taxon>Viridiplantae</taxon>
        <taxon>Streptophyta</taxon>
        <taxon>Embryophyta</taxon>
        <taxon>Tracheophyta</taxon>
        <taxon>Spermatophyta</taxon>
        <taxon>Magnoliopsida</taxon>
        <taxon>eudicotyledons</taxon>
        <taxon>Gunneridae</taxon>
        <taxon>Pentapetalae</taxon>
        <taxon>asterids</taxon>
        <taxon>campanulids</taxon>
        <taxon>Aquifoliales</taxon>
        <taxon>Aquifoliaceae</taxon>
        <taxon>Ilex</taxon>
    </lineage>
</organism>
<evidence type="ECO:0000313" key="3">
    <source>
        <dbReference type="Proteomes" id="UP001642360"/>
    </source>
</evidence>
<evidence type="ECO:0000256" key="1">
    <source>
        <dbReference type="SAM" id="MobiDB-lite"/>
    </source>
</evidence>
<sequence length="152" mass="16797">MVVMIQHGWVNFALEVLCSRNIGNVLRIDDEENEMIVNDQAVERLVIVTQLITVHPKNSRLGDGTGTDVKESKSISHELASTLQDGLYFYGQELKAKRSNRRRNNSSYGSRDWESRSSGTASAVSNARGSDHSKGGSGCEWPGNSNSQKKQN</sequence>